<name>A0A7M5UNL7_9CNID</name>
<protein>
    <submittedName>
        <fullName evidence="2">Uncharacterized protein</fullName>
    </submittedName>
</protein>
<reference evidence="2" key="1">
    <citation type="submission" date="2021-01" db="UniProtKB">
        <authorList>
            <consortium name="EnsemblMetazoa"/>
        </authorList>
    </citation>
    <scope>IDENTIFICATION</scope>
</reference>
<keyword evidence="3" id="KW-1185">Reference proteome</keyword>
<dbReference type="EnsemblMetazoa" id="CLYHEMT003286.1">
    <property type="protein sequence ID" value="CLYHEMP003286.1"/>
    <property type="gene ID" value="CLYHEMG003286"/>
</dbReference>
<proteinExistence type="predicted"/>
<feature type="transmembrane region" description="Helical" evidence="1">
    <location>
        <begin position="34"/>
        <end position="56"/>
    </location>
</feature>
<dbReference type="OrthoDB" id="419711at2759"/>
<organism evidence="2 3">
    <name type="scientific">Clytia hemisphaerica</name>
    <dbReference type="NCBI Taxonomy" id="252671"/>
    <lineage>
        <taxon>Eukaryota</taxon>
        <taxon>Metazoa</taxon>
        <taxon>Cnidaria</taxon>
        <taxon>Hydrozoa</taxon>
        <taxon>Hydroidolina</taxon>
        <taxon>Leptothecata</taxon>
        <taxon>Obeliida</taxon>
        <taxon>Clytiidae</taxon>
        <taxon>Clytia</taxon>
    </lineage>
</organism>
<sequence length="331" mass="38668">MSFRSHFRCSNLKLKHEESKDFYISTCSCIKPKILVIIRGLLAIYCITLLTFNMIYYFHHQPNPSRWFTFYENLTYIILTLYLSMAFIVTGAEVLTLPKSPESNRVDLSSPDQWNEYSMDHLSHVDITKNDQDPSTADQYSSYSSFSSKIRQRLRRRKHMMNSVLTVNTGCKIFWVLRNIAATSTVVCVGIYWPYLHNYKKDFQLNLSEYITIDSHGINLGLVIIDFLLTRTPFRILHFVHPLIFNLLYIIFNYLYSTMIGEIYKDIDWSSSPLVTTGIFAAVLVFMLLSHFALFLLHCCVVYVDTKTKIGFFIVLFCLLFILFLVFTLLI</sequence>
<dbReference type="RefSeq" id="XP_066920518.1">
    <property type="nucleotide sequence ID" value="XM_067064417.1"/>
</dbReference>
<dbReference type="PANTHER" id="PTHR12242">
    <property type="entry name" value="OS02G0130600 PROTEIN-RELATED"/>
    <property type="match status" value="1"/>
</dbReference>
<dbReference type="Pfam" id="PF21534">
    <property type="entry name" value="Rost"/>
    <property type="match status" value="1"/>
</dbReference>
<feature type="transmembrane region" description="Helical" evidence="1">
    <location>
        <begin position="276"/>
        <end position="303"/>
    </location>
</feature>
<feature type="transmembrane region" description="Helical" evidence="1">
    <location>
        <begin position="175"/>
        <end position="195"/>
    </location>
</feature>
<keyword evidence="1" id="KW-0812">Transmembrane</keyword>
<feature type="transmembrane region" description="Helical" evidence="1">
    <location>
        <begin position="76"/>
        <end position="95"/>
    </location>
</feature>
<feature type="transmembrane region" description="Helical" evidence="1">
    <location>
        <begin position="236"/>
        <end position="256"/>
    </location>
</feature>
<evidence type="ECO:0000256" key="1">
    <source>
        <dbReference type="SAM" id="Phobius"/>
    </source>
</evidence>
<evidence type="ECO:0000313" key="2">
    <source>
        <dbReference type="EnsemblMetazoa" id="CLYHEMP003286.1"/>
    </source>
</evidence>
<dbReference type="PANTHER" id="PTHR12242:SF1">
    <property type="entry name" value="MYND-TYPE DOMAIN-CONTAINING PROTEIN"/>
    <property type="match status" value="1"/>
</dbReference>
<dbReference type="GO" id="GO:0016020">
    <property type="term" value="C:membrane"/>
    <property type="evidence" value="ECO:0007669"/>
    <property type="project" value="TreeGrafter"/>
</dbReference>
<evidence type="ECO:0000313" key="3">
    <source>
        <dbReference type="Proteomes" id="UP000594262"/>
    </source>
</evidence>
<dbReference type="Proteomes" id="UP000594262">
    <property type="component" value="Unplaced"/>
</dbReference>
<keyword evidence="1" id="KW-0472">Membrane</keyword>
<feature type="transmembrane region" description="Helical" evidence="1">
    <location>
        <begin position="207"/>
        <end position="229"/>
    </location>
</feature>
<dbReference type="AlphaFoldDB" id="A0A7M5UNL7"/>
<keyword evidence="1" id="KW-1133">Transmembrane helix</keyword>
<feature type="transmembrane region" description="Helical" evidence="1">
    <location>
        <begin position="310"/>
        <end position="330"/>
    </location>
</feature>
<accession>A0A7M5UNL7</accession>
<dbReference type="GeneID" id="136807792"/>
<dbReference type="InterPro" id="IPR049352">
    <property type="entry name" value="Rost"/>
</dbReference>